<evidence type="ECO:0000256" key="3">
    <source>
        <dbReference type="ARBA" id="ARBA00022842"/>
    </source>
</evidence>
<dbReference type="Gene3D" id="1.10.150.240">
    <property type="entry name" value="Putative phosphatase, domain 2"/>
    <property type="match status" value="1"/>
</dbReference>
<gene>
    <name evidence="5" type="ORF">IAA31_00550</name>
</gene>
<name>A0A9E2KLH3_9GAMM</name>
<evidence type="ECO:0000256" key="1">
    <source>
        <dbReference type="ARBA" id="ARBA00022723"/>
    </source>
</evidence>
<dbReference type="InterPro" id="IPR036412">
    <property type="entry name" value="HAD-like_sf"/>
</dbReference>
<evidence type="ECO:0000256" key="4">
    <source>
        <dbReference type="ARBA" id="ARBA00023277"/>
    </source>
</evidence>
<reference evidence="5" key="2">
    <citation type="submission" date="2021-04" db="EMBL/GenBank/DDBJ databases">
        <authorList>
            <person name="Gilroy R."/>
        </authorList>
    </citation>
    <scope>NUCLEOTIDE SEQUENCE</scope>
    <source>
        <strain evidence="5">687</strain>
    </source>
</reference>
<accession>A0A9E2KLH3</accession>
<dbReference type="Proteomes" id="UP000824150">
    <property type="component" value="Unassembled WGS sequence"/>
</dbReference>
<evidence type="ECO:0000256" key="2">
    <source>
        <dbReference type="ARBA" id="ARBA00022801"/>
    </source>
</evidence>
<dbReference type="PROSITE" id="PS01228">
    <property type="entry name" value="COF_1"/>
    <property type="match status" value="1"/>
</dbReference>
<evidence type="ECO:0000313" key="5">
    <source>
        <dbReference type="EMBL" id="MBU3825971.1"/>
    </source>
</evidence>
<sequence>MSIDSLCPAPTVVALLPHLQAVLFDLDGTLLNTAPDLIAACQAALHAHHLPLGDESAIRGQLTSGMRAMLSAALGQKAHAPGMAQMIEGPLRDSFAAYYQSHICVHTAPFVGIDKLLTFLDDAKIKTGVITNKYYRMAKPLLAHFPCTEHLSLLLGGDSCTHAKPHPEPLLTACARLQVDPAYTLYVGDHLNDIKAAKAAGCISCCALWGYGALECGDPLKWQSDLYVKDAHELYQLIATYLAL</sequence>
<dbReference type="PANTHER" id="PTHR43434:SF23">
    <property type="entry name" value="PHOSPHOGLYCOLATE PHOSPHATASE"/>
    <property type="match status" value="1"/>
</dbReference>
<dbReference type="SFLD" id="SFLDG01135">
    <property type="entry name" value="C1.5.6:_HAD__Beta-PGM__Phospha"/>
    <property type="match status" value="1"/>
</dbReference>
<proteinExistence type="predicted"/>
<dbReference type="InterPro" id="IPR023198">
    <property type="entry name" value="PGP-like_dom2"/>
</dbReference>
<dbReference type="InterPro" id="IPR006439">
    <property type="entry name" value="HAD-SF_hydro_IA"/>
</dbReference>
<evidence type="ECO:0000313" key="6">
    <source>
        <dbReference type="Proteomes" id="UP000824150"/>
    </source>
</evidence>
<keyword evidence="4" id="KW-0119">Carbohydrate metabolism</keyword>
<dbReference type="NCBIfam" id="TIGR01549">
    <property type="entry name" value="HAD-SF-IA-v1"/>
    <property type="match status" value="1"/>
</dbReference>
<dbReference type="InterPro" id="IPR023214">
    <property type="entry name" value="HAD_sf"/>
</dbReference>
<dbReference type="SUPFAM" id="SSF56784">
    <property type="entry name" value="HAD-like"/>
    <property type="match status" value="1"/>
</dbReference>
<organism evidence="5 6">
    <name type="scientific">Candidatus Anaerobiospirillum merdipullorum</name>
    <dbReference type="NCBI Taxonomy" id="2838450"/>
    <lineage>
        <taxon>Bacteria</taxon>
        <taxon>Pseudomonadati</taxon>
        <taxon>Pseudomonadota</taxon>
        <taxon>Gammaproteobacteria</taxon>
        <taxon>Aeromonadales</taxon>
        <taxon>Succinivibrionaceae</taxon>
        <taxon>Anaerobiospirillum</taxon>
    </lineage>
</organism>
<dbReference type="GO" id="GO:0046872">
    <property type="term" value="F:metal ion binding"/>
    <property type="evidence" value="ECO:0007669"/>
    <property type="project" value="UniProtKB-KW"/>
</dbReference>
<keyword evidence="1" id="KW-0479">Metal-binding</keyword>
<dbReference type="Gene3D" id="3.40.50.1000">
    <property type="entry name" value="HAD superfamily/HAD-like"/>
    <property type="match status" value="1"/>
</dbReference>
<dbReference type="SFLD" id="SFLDG01129">
    <property type="entry name" value="C1.5:_HAD__Beta-PGM__Phosphata"/>
    <property type="match status" value="1"/>
</dbReference>
<dbReference type="AlphaFoldDB" id="A0A9E2KLH3"/>
<comment type="caution">
    <text evidence="5">The sequence shown here is derived from an EMBL/GenBank/DDBJ whole genome shotgun (WGS) entry which is preliminary data.</text>
</comment>
<dbReference type="GO" id="GO:0005829">
    <property type="term" value="C:cytosol"/>
    <property type="evidence" value="ECO:0007669"/>
    <property type="project" value="TreeGrafter"/>
</dbReference>
<dbReference type="InterPro" id="IPR050155">
    <property type="entry name" value="HAD-like_hydrolase_sf"/>
</dbReference>
<keyword evidence="3" id="KW-0460">Magnesium</keyword>
<dbReference type="InterPro" id="IPR041492">
    <property type="entry name" value="HAD_2"/>
</dbReference>
<keyword evidence="2 5" id="KW-0378">Hydrolase</keyword>
<dbReference type="EMBL" id="JAHLFG010000006">
    <property type="protein sequence ID" value="MBU3825971.1"/>
    <property type="molecule type" value="Genomic_DNA"/>
</dbReference>
<dbReference type="GO" id="GO:0006281">
    <property type="term" value="P:DNA repair"/>
    <property type="evidence" value="ECO:0007669"/>
    <property type="project" value="TreeGrafter"/>
</dbReference>
<protein>
    <submittedName>
        <fullName evidence="5">HAD-IA family hydrolase</fullName>
    </submittedName>
</protein>
<dbReference type="GO" id="GO:0008967">
    <property type="term" value="F:phosphoglycolate phosphatase activity"/>
    <property type="evidence" value="ECO:0007669"/>
    <property type="project" value="TreeGrafter"/>
</dbReference>
<dbReference type="PANTHER" id="PTHR43434">
    <property type="entry name" value="PHOSPHOGLYCOLATE PHOSPHATASE"/>
    <property type="match status" value="1"/>
</dbReference>
<dbReference type="SFLD" id="SFLDS00003">
    <property type="entry name" value="Haloacid_Dehalogenase"/>
    <property type="match status" value="1"/>
</dbReference>
<dbReference type="Pfam" id="PF13419">
    <property type="entry name" value="HAD_2"/>
    <property type="match status" value="1"/>
</dbReference>
<reference evidence="5" key="1">
    <citation type="journal article" date="2021" name="PeerJ">
        <title>Extensive microbial diversity within the chicken gut microbiome revealed by metagenomics and culture.</title>
        <authorList>
            <person name="Gilroy R."/>
            <person name="Ravi A."/>
            <person name="Getino M."/>
            <person name="Pursley I."/>
            <person name="Horton D.L."/>
            <person name="Alikhan N.F."/>
            <person name="Baker D."/>
            <person name="Gharbi K."/>
            <person name="Hall N."/>
            <person name="Watson M."/>
            <person name="Adriaenssens E.M."/>
            <person name="Foster-Nyarko E."/>
            <person name="Jarju S."/>
            <person name="Secka A."/>
            <person name="Antonio M."/>
            <person name="Oren A."/>
            <person name="Chaudhuri R.R."/>
            <person name="La Ragione R."/>
            <person name="Hildebrand F."/>
            <person name="Pallen M.J."/>
        </authorList>
    </citation>
    <scope>NUCLEOTIDE SEQUENCE</scope>
    <source>
        <strain evidence="5">687</strain>
    </source>
</reference>